<organism evidence="3">
    <name type="scientific">Streptomyces tabacisoli</name>
    <dbReference type="NCBI Taxonomy" id="3156398"/>
    <lineage>
        <taxon>Bacteria</taxon>
        <taxon>Bacillati</taxon>
        <taxon>Actinomycetota</taxon>
        <taxon>Actinomycetes</taxon>
        <taxon>Kitasatosporales</taxon>
        <taxon>Streptomycetaceae</taxon>
        <taxon>Streptomyces</taxon>
    </lineage>
</organism>
<dbReference type="RefSeq" id="WP_353945829.1">
    <property type="nucleotide sequence ID" value="NZ_CP159534.1"/>
</dbReference>
<reference evidence="3" key="1">
    <citation type="submission" date="2024-06" db="EMBL/GenBank/DDBJ databases">
        <title>Streptomyces sp. strain HUAS MG91 genome sequences.</title>
        <authorList>
            <person name="Mo P."/>
        </authorList>
    </citation>
    <scope>NUCLEOTIDE SEQUENCE</scope>
    <source>
        <strain evidence="3">HUAS MG91</strain>
    </source>
</reference>
<gene>
    <name evidence="3" type="ORF">ABII15_32395</name>
</gene>
<dbReference type="PROSITE" id="PS51257">
    <property type="entry name" value="PROKAR_LIPOPROTEIN"/>
    <property type="match status" value="1"/>
</dbReference>
<evidence type="ECO:0000256" key="2">
    <source>
        <dbReference type="SAM" id="SignalP"/>
    </source>
</evidence>
<evidence type="ECO:0000313" key="3">
    <source>
        <dbReference type="EMBL" id="XCJ74385.1"/>
    </source>
</evidence>
<feature type="chain" id="PRO_5043605430" description="Lipoprotein" evidence="2">
    <location>
        <begin position="23"/>
        <end position="290"/>
    </location>
</feature>
<dbReference type="EMBL" id="CP159534">
    <property type="protein sequence ID" value="XCJ74385.1"/>
    <property type="molecule type" value="Genomic_DNA"/>
</dbReference>
<feature type="region of interest" description="Disordered" evidence="1">
    <location>
        <begin position="76"/>
        <end position="112"/>
    </location>
</feature>
<sequence>MRNTLRRAVPAAVGLLALTACGTEVPDGLIVTKPSAAPATAYSGPLKARTPERFAGDGPLEGGGAALLTLECAGRPHDAGSVADEGPGDEGAGSAAEALARQAADGSEEMPDRGYRVEARTGHRVLYSYDVAGRTRAAVIVAEDRRGWFAETYAGCDPSEFRARERDRLSILMWQDTRGRAVSTAKAVGWMGAEHCDWQSVEFVTLDRGDDGQWRGRQYLRDPEGVLADLDGLSSTYAKDVPLPADAVDTGYRRAGRELWLARDRSHAYVRDADGAVERWPGRKEPVGCK</sequence>
<evidence type="ECO:0008006" key="4">
    <source>
        <dbReference type="Google" id="ProtNLM"/>
    </source>
</evidence>
<feature type="signal peptide" evidence="2">
    <location>
        <begin position="1"/>
        <end position="22"/>
    </location>
</feature>
<proteinExistence type="predicted"/>
<evidence type="ECO:0000256" key="1">
    <source>
        <dbReference type="SAM" id="MobiDB-lite"/>
    </source>
</evidence>
<keyword evidence="2" id="KW-0732">Signal</keyword>
<protein>
    <recommendedName>
        <fullName evidence="4">Lipoprotein</fullName>
    </recommendedName>
</protein>
<name>A0AAU8J2B8_9ACTN</name>
<dbReference type="KEGG" id="stac:ABII15_32395"/>
<accession>A0AAU8J2B8</accession>
<dbReference type="AlphaFoldDB" id="A0AAU8J2B8"/>